<keyword evidence="5" id="KW-1185">Reference proteome</keyword>
<dbReference type="GO" id="GO:0043856">
    <property type="term" value="F:anti-sigma factor antagonist activity"/>
    <property type="evidence" value="ECO:0007669"/>
    <property type="project" value="InterPro"/>
</dbReference>
<dbReference type="EMBL" id="BEXT01000001">
    <property type="protein sequence ID" value="GBC64146.1"/>
    <property type="molecule type" value="Genomic_DNA"/>
</dbReference>
<comment type="similarity">
    <text evidence="1 2">Belongs to the anti-sigma-factor antagonist family.</text>
</comment>
<dbReference type="NCBIfam" id="TIGR00377">
    <property type="entry name" value="ant_ant_sig"/>
    <property type="match status" value="1"/>
</dbReference>
<dbReference type="Gene3D" id="3.30.750.24">
    <property type="entry name" value="STAS domain"/>
    <property type="match status" value="1"/>
</dbReference>
<reference evidence="5" key="2">
    <citation type="submission" date="2019-01" db="EMBL/GenBank/DDBJ databases">
        <title>Genome sequence of Desulfonema ishimotonii strain Tokyo 01.</title>
        <authorList>
            <person name="Fukui M."/>
        </authorList>
    </citation>
    <scope>NUCLEOTIDE SEQUENCE [LARGE SCALE GENOMIC DNA]</scope>
    <source>
        <strain evidence="5">Tokyo 01</strain>
    </source>
</reference>
<dbReference type="OrthoDB" id="280847at2"/>
<comment type="caution">
    <text evidence="4">The sequence shown here is derived from an EMBL/GenBank/DDBJ whole genome shotgun (WGS) entry which is preliminary data.</text>
</comment>
<sequence>MPLKINTMEKKPGVFVVSLIGALDTHTHMQLASRLDAIRHSSPGLIVLDLEYLDYISSIGISSILKAGRAVKKHGGRVKLMNLQPQIRKVFEIINALPSQQIFANAREMDQYLDRIQRKVGGAESETELPR</sequence>
<evidence type="ECO:0000259" key="3">
    <source>
        <dbReference type="PROSITE" id="PS50801"/>
    </source>
</evidence>
<evidence type="ECO:0000256" key="2">
    <source>
        <dbReference type="RuleBase" id="RU003749"/>
    </source>
</evidence>
<evidence type="ECO:0000313" key="5">
    <source>
        <dbReference type="Proteomes" id="UP000288096"/>
    </source>
</evidence>
<dbReference type="Proteomes" id="UP000288096">
    <property type="component" value="Unassembled WGS sequence"/>
</dbReference>
<dbReference type="PANTHER" id="PTHR33495">
    <property type="entry name" value="ANTI-SIGMA FACTOR ANTAGONIST TM_1081-RELATED-RELATED"/>
    <property type="match status" value="1"/>
</dbReference>
<dbReference type="InterPro" id="IPR036513">
    <property type="entry name" value="STAS_dom_sf"/>
</dbReference>
<evidence type="ECO:0000256" key="1">
    <source>
        <dbReference type="ARBA" id="ARBA00009013"/>
    </source>
</evidence>
<evidence type="ECO:0000313" key="4">
    <source>
        <dbReference type="EMBL" id="GBC64146.1"/>
    </source>
</evidence>
<dbReference type="InterPro" id="IPR002645">
    <property type="entry name" value="STAS_dom"/>
</dbReference>
<name>A0A401G4K1_9BACT</name>
<protein>
    <recommendedName>
        <fullName evidence="2">Anti-sigma factor antagonist</fullName>
    </recommendedName>
</protein>
<dbReference type="PANTHER" id="PTHR33495:SF2">
    <property type="entry name" value="ANTI-SIGMA FACTOR ANTAGONIST TM_1081-RELATED"/>
    <property type="match status" value="1"/>
</dbReference>
<feature type="domain" description="STAS" evidence="3">
    <location>
        <begin position="4"/>
        <end position="113"/>
    </location>
</feature>
<dbReference type="InterPro" id="IPR003658">
    <property type="entry name" value="Anti-sigma_ant"/>
</dbReference>
<gene>
    <name evidence="4" type="ORF">DENIS_5164</name>
</gene>
<organism evidence="4 5">
    <name type="scientific">Desulfonema ishimotonii</name>
    <dbReference type="NCBI Taxonomy" id="45657"/>
    <lineage>
        <taxon>Bacteria</taxon>
        <taxon>Pseudomonadati</taxon>
        <taxon>Thermodesulfobacteriota</taxon>
        <taxon>Desulfobacteria</taxon>
        <taxon>Desulfobacterales</taxon>
        <taxon>Desulfococcaceae</taxon>
        <taxon>Desulfonema</taxon>
    </lineage>
</organism>
<dbReference type="AlphaFoldDB" id="A0A401G4K1"/>
<accession>A0A401G4K1</accession>
<proteinExistence type="inferred from homology"/>
<dbReference type="SUPFAM" id="SSF52091">
    <property type="entry name" value="SpoIIaa-like"/>
    <property type="match status" value="1"/>
</dbReference>
<reference evidence="5" key="1">
    <citation type="submission" date="2017-11" db="EMBL/GenBank/DDBJ databases">
        <authorList>
            <person name="Watanabe M."/>
            <person name="Kojima H."/>
        </authorList>
    </citation>
    <scope>NUCLEOTIDE SEQUENCE [LARGE SCALE GENOMIC DNA]</scope>
    <source>
        <strain evidence="5">Tokyo 01</strain>
    </source>
</reference>
<dbReference type="Pfam" id="PF01740">
    <property type="entry name" value="STAS"/>
    <property type="match status" value="1"/>
</dbReference>
<dbReference type="CDD" id="cd07043">
    <property type="entry name" value="STAS_anti-anti-sigma_factors"/>
    <property type="match status" value="1"/>
</dbReference>
<dbReference type="PROSITE" id="PS50801">
    <property type="entry name" value="STAS"/>
    <property type="match status" value="1"/>
</dbReference>
<dbReference type="RefSeq" id="WP_124331144.1">
    <property type="nucleotide sequence ID" value="NZ_BEXT01000001.1"/>
</dbReference>